<evidence type="ECO:0000313" key="2">
    <source>
        <dbReference type="EMBL" id="ADG93334.1"/>
    </source>
</evidence>
<dbReference type="HOGENOM" id="CLU_214777_0_0_7"/>
<evidence type="ECO:0000256" key="1">
    <source>
        <dbReference type="SAM" id="SignalP"/>
    </source>
</evidence>
<gene>
    <name evidence="2" type="ordered locus">Arnit_1680</name>
</gene>
<name>D5UZW5_ARCNC</name>
<dbReference type="RefSeq" id="WP_013135479.1">
    <property type="nucleotide sequence ID" value="NC_014166.1"/>
</dbReference>
<dbReference type="PROSITE" id="PS51257">
    <property type="entry name" value="PROKAR_LIPOPROTEIN"/>
    <property type="match status" value="1"/>
</dbReference>
<dbReference type="AlphaFoldDB" id="D5UZW5"/>
<dbReference type="EMBL" id="CP001999">
    <property type="protein sequence ID" value="ADG93334.1"/>
    <property type="molecule type" value="Genomic_DNA"/>
</dbReference>
<dbReference type="KEGG" id="ant:Arnit_1680"/>
<reference evidence="2 3" key="1">
    <citation type="journal article" date="2010" name="Stand. Genomic Sci.">
        <title>Complete genome sequence of Arcobacter nitrofigilis type strain (CI).</title>
        <authorList>
            <person name="Pati A."/>
            <person name="Gronow S."/>
            <person name="Lapidus A."/>
            <person name="Copeland A."/>
            <person name="Glavina Del Rio T."/>
            <person name="Nolan M."/>
            <person name="Lucas S."/>
            <person name="Tice H."/>
            <person name="Cheng J.F."/>
            <person name="Han C."/>
            <person name="Chertkov O."/>
            <person name="Bruce D."/>
            <person name="Tapia R."/>
            <person name="Goodwin L."/>
            <person name="Pitluck S."/>
            <person name="Liolios K."/>
            <person name="Ivanova N."/>
            <person name="Mavromatis K."/>
            <person name="Chen A."/>
            <person name="Palaniappan K."/>
            <person name="Land M."/>
            <person name="Hauser L."/>
            <person name="Chang Y.J."/>
            <person name="Jeffries C.D."/>
            <person name="Detter J.C."/>
            <person name="Rohde M."/>
            <person name="Goker M."/>
            <person name="Bristow J."/>
            <person name="Eisen J.A."/>
            <person name="Markowitz V."/>
            <person name="Hugenholtz P."/>
            <person name="Klenk H.P."/>
            <person name="Kyrpides N.C."/>
        </authorList>
    </citation>
    <scope>NUCLEOTIDE SEQUENCE [LARGE SCALE GENOMIC DNA]</scope>
    <source>
        <strain evidence="3">ATCC 33309 / DSM 7299 / CCUG 15893 / LMG 7604 / NCTC 12251 / CI</strain>
    </source>
</reference>
<protein>
    <submittedName>
        <fullName evidence="2">Entericidin EcnAB</fullName>
    </submittedName>
</protein>
<keyword evidence="3" id="KW-1185">Reference proteome</keyword>
<dbReference type="STRING" id="572480.Arnit_1680"/>
<accession>D5UZW5</accession>
<keyword evidence="1" id="KW-0732">Signal</keyword>
<feature type="signal peptide" evidence="1">
    <location>
        <begin position="1"/>
        <end position="21"/>
    </location>
</feature>
<organism evidence="2 3">
    <name type="scientific">Arcobacter nitrofigilis (strain ATCC 33309 / DSM 7299 / CCUG 15893 / LMG 7604 / NCTC 12251 / CI)</name>
    <name type="common">Campylobacter nitrofigilis</name>
    <dbReference type="NCBI Taxonomy" id="572480"/>
    <lineage>
        <taxon>Bacteria</taxon>
        <taxon>Pseudomonadati</taxon>
        <taxon>Campylobacterota</taxon>
        <taxon>Epsilonproteobacteria</taxon>
        <taxon>Campylobacterales</taxon>
        <taxon>Arcobacteraceae</taxon>
        <taxon>Arcobacter</taxon>
    </lineage>
</organism>
<dbReference type="Proteomes" id="UP000000939">
    <property type="component" value="Chromosome"/>
</dbReference>
<proteinExistence type="predicted"/>
<sequence precursor="true">MKKFIALMTMITFITVLSGCATWNGVKKDTSDAYDATKEAIHDATK</sequence>
<dbReference type="OrthoDB" id="5365943at2"/>
<feature type="chain" id="PRO_5003078191" evidence="1">
    <location>
        <begin position="22"/>
        <end position="46"/>
    </location>
</feature>
<evidence type="ECO:0000313" key="3">
    <source>
        <dbReference type="Proteomes" id="UP000000939"/>
    </source>
</evidence>